<proteinExistence type="predicted"/>
<keyword evidence="1" id="KW-0812">Transmembrane</keyword>
<dbReference type="PANTHER" id="PTHR32251">
    <property type="entry name" value="3-OXO-5-ALPHA-STEROID 4-DEHYDROGENASE"/>
    <property type="match status" value="1"/>
</dbReference>
<keyword evidence="1" id="KW-0472">Membrane</keyword>
<evidence type="ECO:0008006" key="4">
    <source>
        <dbReference type="Google" id="ProtNLM"/>
    </source>
</evidence>
<accession>A0AA40F8W6</accession>
<protein>
    <recommendedName>
        <fullName evidence="4">DUF1295-domain-containing protein</fullName>
    </recommendedName>
</protein>
<organism evidence="2 3">
    <name type="scientific">Schizothecium vesticola</name>
    <dbReference type="NCBI Taxonomy" id="314040"/>
    <lineage>
        <taxon>Eukaryota</taxon>
        <taxon>Fungi</taxon>
        <taxon>Dikarya</taxon>
        <taxon>Ascomycota</taxon>
        <taxon>Pezizomycotina</taxon>
        <taxon>Sordariomycetes</taxon>
        <taxon>Sordariomycetidae</taxon>
        <taxon>Sordariales</taxon>
        <taxon>Schizotheciaceae</taxon>
        <taxon>Schizothecium</taxon>
    </lineage>
</organism>
<keyword evidence="1" id="KW-1133">Transmembrane helix</keyword>
<feature type="transmembrane region" description="Helical" evidence="1">
    <location>
        <begin position="156"/>
        <end position="181"/>
    </location>
</feature>
<sequence length="367" mass="41640">MALPALLSLEECADFSKTVQPFIPQLYALPEQLVDVFAGREEFLKLYVNTNPLISGFAISIALGAVFLVAAEVNRNYSQVDRFWSLLPTLYIAHFDAWARLAGVPHQRIDAALFFSTAWSARLTFNYWRKGGYEIGSEDYRWPIIRQHVPKIVFHVFNWTFISFIQSILLFMIAAPVYSILLATQFEPNVTTADLGYVAVELGLILTEWFADQQQWGKSIVLGGISGWENFHGAKSKYKQSAQVSGGFKQADLERGFITSGLWAFSRHPNFAAEQSIWFTLYQWSCFASNSLYSWLAVGPVFLIMLFQGSTWLTELITAGKYPEYSTYQQKVGRFVPKVLSPYQTPVTVPKVIRTSELAKNQSKKQK</sequence>
<reference evidence="2" key="1">
    <citation type="submission" date="2023-06" db="EMBL/GenBank/DDBJ databases">
        <title>Genome-scale phylogeny and comparative genomics of the fungal order Sordariales.</title>
        <authorList>
            <consortium name="Lawrence Berkeley National Laboratory"/>
            <person name="Hensen N."/>
            <person name="Bonometti L."/>
            <person name="Westerberg I."/>
            <person name="Brannstrom I.O."/>
            <person name="Guillou S."/>
            <person name="Cros-Aarteil S."/>
            <person name="Calhoun S."/>
            <person name="Haridas S."/>
            <person name="Kuo A."/>
            <person name="Mondo S."/>
            <person name="Pangilinan J."/>
            <person name="Riley R."/>
            <person name="LaButti K."/>
            <person name="Andreopoulos B."/>
            <person name="Lipzen A."/>
            <person name="Chen C."/>
            <person name="Yanf M."/>
            <person name="Daum C."/>
            <person name="Ng V."/>
            <person name="Clum A."/>
            <person name="Steindorff A."/>
            <person name="Ohm R."/>
            <person name="Martin F."/>
            <person name="Silar P."/>
            <person name="Natvig D."/>
            <person name="Lalanne C."/>
            <person name="Gautier V."/>
            <person name="Ament-velasquez S.L."/>
            <person name="Kruys A."/>
            <person name="Hutchinson M.I."/>
            <person name="Powell A.J."/>
            <person name="Barry K."/>
            <person name="Miller A.N."/>
            <person name="Grigoriev I.V."/>
            <person name="Debuchy R."/>
            <person name="Gladieux P."/>
            <person name="Thoren M.H."/>
            <person name="Johannesson H."/>
        </authorList>
    </citation>
    <scope>NUCLEOTIDE SEQUENCE</scope>
    <source>
        <strain evidence="2">SMH3187-1</strain>
    </source>
</reference>
<feature type="transmembrane region" description="Helical" evidence="1">
    <location>
        <begin position="53"/>
        <end position="73"/>
    </location>
</feature>
<dbReference type="Gene3D" id="1.20.120.1630">
    <property type="match status" value="1"/>
</dbReference>
<gene>
    <name evidence="2" type="ORF">B0T18DRAFT_313702</name>
</gene>
<dbReference type="PANTHER" id="PTHR32251:SF23">
    <property type="entry name" value="3-OXO-5-ALPHA-STEROID 4-DEHYDROGENASE (DUF1295)"/>
    <property type="match status" value="1"/>
</dbReference>
<evidence type="ECO:0000256" key="1">
    <source>
        <dbReference type="SAM" id="Phobius"/>
    </source>
</evidence>
<comment type="caution">
    <text evidence="2">The sequence shown here is derived from an EMBL/GenBank/DDBJ whole genome shotgun (WGS) entry which is preliminary data.</text>
</comment>
<dbReference type="AlphaFoldDB" id="A0AA40F8W6"/>
<dbReference type="Pfam" id="PF06966">
    <property type="entry name" value="DUF1295"/>
    <property type="match status" value="1"/>
</dbReference>
<dbReference type="EMBL" id="JAUKUD010000001">
    <property type="protein sequence ID" value="KAK0753364.1"/>
    <property type="molecule type" value="Genomic_DNA"/>
</dbReference>
<dbReference type="InterPro" id="IPR010721">
    <property type="entry name" value="UstE-like"/>
</dbReference>
<dbReference type="Proteomes" id="UP001172155">
    <property type="component" value="Unassembled WGS sequence"/>
</dbReference>
<dbReference type="GO" id="GO:0016020">
    <property type="term" value="C:membrane"/>
    <property type="evidence" value="ECO:0007669"/>
    <property type="project" value="TreeGrafter"/>
</dbReference>
<evidence type="ECO:0000313" key="3">
    <source>
        <dbReference type="Proteomes" id="UP001172155"/>
    </source>
</evidence>
<name>A0AA40F8W6_9PEZI</name>
<evidence type="ECO:0000313" key="2">
    <source>
        <dbReference type="EMBL" id="KAK0753364.1"/>
    </source>
</evidence>
<keyword evidence="3" id="KW-1185">Reference proteome</keyword>